<feature type="region of interest" description="Disordered" evidence="1">
    <location>
        <begin position="60"/>
        <end position="104"/>
    </location>
</feature>
<dbReference type="Gene3D" id="3.60.10.10">
    <property type="entry name" value="Endonuclease/exonuclease/phosphatase"/>
    <property type="match status" value="1"/>
</dbReference>
<proteinExistence type="predicted"/>
<protein>
    <recommendedName>
        <fullName evidence="2">Endonuclease/exonuclease/phosphatase domain-containing protein</fullName>
    </recommendedName>
</protein>
<gene>
    <name evidence="3" type="ORF">DGAL_LOCUS592</name>
</gene>
<evidence type="ECO:0000256" key="1">
    <source>
        <dbReference type="SAM" id="MobiDB-lite"/>
    </source>
</evidence>
<dbReference type="EMBL" id="CAKKLH010000002">
    <property type="protein sequence ID" value="CAH0098509.1"/>
    <property type="molecule type" value="Genomic_DNA"/>
</dbReference>
<reference evidence="3" key="1">
    <citation type="submission" date="2021-11" db="EMBL/GenBank/DDBJ databases">
        <authorList>
            <person name="Schell T."/>
        </authorList>
    </citation>
    <scope>NUCLEOTIDE SEQUENCE</scope>
    <source>
        <strain evidence="3">M5</strain>
    </source>
</reference>
<dbReference type="GO" id="GO:0003824">
    <property type="term" value="F:catalytic activity"/>
    <property type="evidence" value="ECO:0007669"/>
    <property type="project" value="InterPro"/>
</dbReference>
<dbReference type="PANTHER" id="PTHR33273:SF2">
    <property type="entry name" value="ENDONUCLEASE_EXONUCLEASE_PHOSPHATASE DOMAIN-CONTAINING PROTEIN"/>
    <property type="match status" value="1"/>
</dbReference>
<dbReference type="AlphaFoldDB" id="A0A8J2RBX9"/>
<name>A0A8J2RBX9_9CRUS</name>
<feature type="domain" description="Endonuclease/exonuclease/phosphatase" evidence="2">
    <location>
        <begin position="462"/>
        <end position="560"/>
    </location>
</feature>
<organism evidence="3 4">
    <name type="scientific">Daphnia galeata</name>
    <dbReference type="NCBI Taxonomy" id="27404"/>
    <lineage>
        <taxon>Eukaryota</taxon>
        <taxon>Metazoa</taxon>
        <taxon>Ecdysozoa</taxon>
        <taxon>Arthropoda</taxon>
        <taxon>Crustacea</taxon>
        <taxon>Branchiopoda</taxon>
        <taxon>Diplostraca</taxon>
        <taxon>Cladocera</taxon>
        <taxon>Anomopoda</taxon>
        <taxon>Daphniidae</taxon>
        <taxon>Daphnia</taxon>
    </lineage>
</organism>
<dbReference type="InterPro" id="IPR036691">
    <property type="entry name" value="Endo/exonu/phosph_ase_sf"/>
</dbReference>
<evidence type="ECO:0000259" key="2">
    <source>
        <dbReference type="Pfam" id="PF14529"/>
    </source>
</evidence>
<dbReference type="OrthoDB" id="415822at2759"/>
<dbReference type="SUPFAM" id="SSF56219">
    <property type="entry name" value="DNase I-like"/>
    <property type="match status" value="1"/>
</dbReference>
<dbReference type="Proteomes" id="UP000789390">
    <property type="component" value="Unassembled WGS sequence"/>
</dbReference>
<keyword evidence="4" id="KW-1185">Reference proteome</keyword>
<comment type="caution">
    <text evidence="3">The sequence shown here is derived from an EMBL/GenBank/DDBJ whole genome shotgun (WGS) entry which is preliminary data.</text>
</comment>
<dbReference type="InterPro" id="IPR005135">
    <property type="entry name" value="Endo/exonuclease/phosphatase"/>
</dbReference>
<feature type="compositionally biased region" description="Polar residues" evidence="1">
    <location>
        <begin position="60"/>
        <end position="69"/>
    </location>
</feature>
<evidence type="ECO:0000313" key="4">
    <source>
        <dbReference type="Proteomes" id="UP000789390"/>
    </source>
</evidence>
<dbReference type="Pfam" id="PF14529">
    <property type="entry name" value="Exo_endo_phos_2"/>
    <property type="match status" value="1"/>
</dbReference>
<dbReference type="PANTHER" id="PTHR33273">
    <property type="entry name" value="DOMAIN-CONTAINING PROTEIN, PUTATIVE-RELATED"/>
    <property type="match status" value="1"/>
</dbReference>
<sequence>MTKGDGGDISGAESSTQPKRTCIFFQKRYNGKKDSKYCSKPCFQDSLKAHSKNASLINSINQASSQPTTEAEIFSTPKSVTKSKRPLSANSSIDESMSDSKKTRYEDLSSFTEDPELSHLDSLSKEAVSSKLRAVLDLAKAQHDHIAKLEAELINVKLAFADSMTLRYMNQQSSSSNPPPSSDNILPSTSTYYQAVKGQQAPVLVASYAASAKPADRISLAGMEELLGSSGGGPVPASVRQKDNNIIIRLADPADLDRAKTILESKAGPDSINVFNSVSRPSKFYPAVALFVNLSYLPSLKEELMLRNRGLKGKIESVSQLFAKPDSQKGHVKILLNCKTVRFAAVLNANVMVTFRPPAAPLTQAAVNLRHSRVASSSLAQIIVENVFDIALIQEPFANGHQSPTIINILPGYVAFHCLSQEHAYGAAILVKLSLAKSCRAIDRSRSNHIASVDLHSAYGTFRFISVYLRPSVKNIADQFSTDLSCLFTKLSIVSVDSNALSKVWNSKLTNSRGSELELLIAKHFLRVLNRQLDDLDFAPAGTSFLDISLAGSAITCTRCTPWWTKELWVLRHKSRQAFKLWSVQRTESNRQAFKAHKATYQREIRNAKISSWNKICDSQPSSSDLFSALKTKSCCLFLTIIRDILCSI</sequence>
<accession>A0A8J2RBX9</accession>
<evidence type="ECO:0000313" key="3">
    <source>
        <dbReference type="EMBL" id="CAH0098509.1"/>
    </source>
</evidence>